<dbReference type="InterPro" id="IPR000014">
    <property type="entry name" value="PAS"/>
</dbReference>
<dbReference type="Pfam" id="PF00990">
    <property type="entry name" value="GGDEF"/>
    <property type="match status" value="1"/>
</dbReference>
<dbReference type="SUPFAM" id="SSF55073">
    <property type="entry name" value="Nucleotide cyclase"/>
    <property type="match status" value="1"/>
</dbReference>
<dbReference type="EMBL" id="BAABJZ010000013">
    <property type="protein sequence ID" value="GAA4878518.1"/>
    <property type="molecule type" value="Genomic_DNA"/>
</dbReference>
<protein>
    <submittedName>
        <fullName evidence="5">EAL domain-containing protein</fullName>
    </submittedName>
</protein>
<dbReference type="SMART" id="SM00086">
    <property type="entry name" value="PAC"/>
    <property type="match status" value="1"/>
</dbReference>
<evidence type="ECO:0000259" key="3">
    <source>
        <dbReference type="PROSITE" id="PS50883"/>
    </source>
</evidence>
<dbReference type="SMART" id="SM00091">
    <property type="entry name" value="PAS"/>
    <property type="match status" value="1"/>
</dbReference>
<dbReference type="PROSITE" id="PS50112">
    <property type="entry name" value="PAS"/>
    <property type="match status" value="1"/>
</dbReference>
<feature type="domain" description="EAL" evidence="3">
    <location>
        <begin position="545"/>
        <end position="797"/>
    </location>
</feature>
<dbReference type="CDD" id="cd00130">
    <property type="entry name" value="PAS"/>
    <property type="match status" value="1"/>
</dbReference>
<name>A0ABP9EJD8_9GAMM</name>
<dbReference type="InterPro" id="IPR043128">
    <property type="entry name" value="Rev_trsase/Diguanyl_cyclase"/>
</dbReference>
<dbReference type="Gene3D" id="3.30.70.270">
    <property type="match status" value="1"/>
</dbReference>
<dbReference type="InterPro" id="IPR000160">
    <property type="entry name" value="GGDEF_dom"/>
</dbReference>
<dbReference type="NCBIfam" id="TIGR00229">
    <property type="entry name" value="sensory_box"/>
    <property type="match status" value="1"/>
</dbReference>
<dbReference type="Proteomes" id="UP001499988">
    <property type="component" value="Unassembled WGS sequence"/>
</dbReference>
<dbReference type="PANTHER" id="PTHR44757:SF2">
    <property type="entry name" value="BIOFILM ARCHITECTURE MAINTENANCE PROTEIN MBAA"/>
    <property type="match status" value="1"/>
</dbReference>
<feature type="domain" description="PAS" evidence="2">
    <location>
        <begin position="245"/>
        <end position="317"/>
    </location>
</feature>
<proteinExistence type="predicted"/>
<dbReference type="InterPro" id="IPR035919">
    <property type="entry name" value="EAL_sf"/>
</dbReference>
<comment type="caution">
    <text evidence="5">The sequence shown here is derived from an EMBL/GenBank/DDBJ whole genome shotgun (WGS) entry which is preliminary data.</text>
</comment>
<evidence type="ECO:0000313" key="5">
    <source>
        <dbReference type="EMBL" id="GAA4878518.1"/>
    </source>
</evidence>
<evidence type="ECO:0000259" key="4">
    <source>
        <dbReference type="PROSITE" id="PS50887"/>
    </source>
</evidence>
<organism evidence="5 6">
    <name type="scientific">Ferrimonas pelagia</name>
    <dbReference type="NCBI Taxonomy" id="1177826"/>
    <lineage>
        <taxon>Bacteria</taxon>
        <taxon>Pseudomonadati</taxon>
        <taxon>Pseudomonadota</taxon>
        <taxon>Gammaproteobacteria</taxon>
        <taxon>Alteromonadales</taxon>
        <taxon>Ferrimonadaceae</taxon>
        <taxon>Ferrimonas</taxon>
    </lineage>
</organism>
<dbReference type="SUPFAM" id="SSF141868">
    <property type="entry name" value="EAL domain-like"/>
    <property type="match status" value="1"/>
</dbReference>
<dbReference type="InterPro" id="IPR029787">
    <property type="entry name" value="Nucleotide_cyclase"/>
</dbReference>
<gene>
    <name evidence="5" type="ORF">GCM10023333_10170</name>
</gene>
<dbReference type="InterPro" id="IPR052155">
    <property type="entry name" value="Biofilm_reg_signaling"/>
</dbReference>
<reference evidence="6" key="1">
    <citation type="journal article" date="2019" name="Int. J. Syst. Evol. Microbiol.">
        <title>The Global Catalogue of Microorganisms (GCM) 10K type strain sequencing project: providing services to taxonomists for standard genome sequencing and annotation.</title>
        <authorList>
            <consortium name="The Broad Institute Genomics Platform"/>
            <consortium name="The Broad Institute Genome Sequencing Center for Infectious Disease"/>
            <person name="Wu L."/>
            <person name="Ma J."/>
        </authorList>
    </citation>
    <scope>NUCLEOTIDE SEQUENCE [LARGE SCALE GENOMIC DNA]</scope>
    <source>
        <strain evidence="6">JCM 18401</strain>
    </source>
</reference>
<dbReference type="Pfam" id="PF08447">
    <property type="entry name" value="PAS_3"/>
    <property type="match status" value="1"/>
</dbReference>
<dbReference type="Pfam" id="PF00563">
    <property type="entry name" value="EAL"/>
    <property type="match status" value="1"/>
</dbReference>
<dbReference type="PANTHER" id="PTHR44757">
    <property type="entry name" value="DIGUANYLATE CYCLASE DGCP"/>
    <property type="match status" value="1"/>
</dbReference>
<dbReference type="CDD" id="cd01948">
    <property type="entry name" value="EAL"/>
    <property type="match status" value="1"/>
</dbReference>
<dbReference type="InterPro" id="IPR013655">
    <property type="entry name" value="PAS_fold_3"/>
</dbReference>
<dbReference type="SMART" id="SM00052">
    <property type="entry name" value="EAL"/>
    <property type="match status" value="1"/>
</dbReference>
<dbReference type="SMART" id="SM00267">
    <property type="entry name" value="GGDEF"/>
    <property type="match status" value="1"/>
</dbReference>
<sequence>MVPLVLVLCLALLIVMDFVQGRDLMRGYLKQAQEQLLLQRAHQMEQLLVSAGPAKASEVAESSMTQWAQEEALLAAAIIDRDQRVFLGSRLIWRGGLASRLLEGYQGELANRALLSGRPLLTVAPQRASLQLYYPLVQLKPHLEPRLLYMEQDLTPLNEISHQLFLQRLVKLWSVGVGLVLLIWWLSQRMMVRPLTALRQEARRLGEPQLADAPPRQLKEIDQLWQGFLQANQRLRLGYSQLVESEQRWLYAVEGMKAGVWDWRIDRDQVYFSHHWKAMLGYRDDELLSSFESWEQRLHPEDRERVLAQLQDYVEGRASSFENQHRLCHRDGHYIWVVDRGMIVDWDPRGRPRRIVGSHIELTEEASRGRREHHEVVSRSGLLEELESALMSDTEPGAALLAYLDLDDFKLINDVHGQDSGDRLLEQVLQRLETQFAQAGLVRRLGGDEFALLLIGLDPHQQALAAQAQAFAEQILAVVARGWLLEGKPVHLGTSIGLALSQPGALSGAEPLLAQAELALFKSKERGRGGYCLFKAELQHQVRQRLWLRDALSQGLSQGEFCLYYQPVMDEKGEIHSAEALLRWHQSQRGEITPTQFLPIAERYGLCYDLAELQLSQACRDLAVMRRYGLSELMLKVSPRQLLWPPFVERLNHHLDEQGVPARMLVLTLAGAELTPIDRELFAVLTDLNTLGVRLALDNCGAGYLALSQLSQLPVARLKLDTRDLCAGGAAAAPARPLLQAQADMAAAMALEWMATGVDDDGCYQWLRELGCVRFQGYLFSAPRPLESFLALLRTKGRTAPLALAHTETH</sequence>
<dbReference type="InterPro" id="IPR001610">
    <property type="entry name" value="PAC"/>
</dbReference>
<keyword evidence="1" id="KW-1133">Transmembrane helix</keyword>
<feature type="transmembrane region" description="Helical" evidence="1">
    <location>
        <begin position="165"/>
        <end position="186"/>
    </location>
</feature>
<evidence type="ECO:0000256" key="1">
    <source>
        <dbReference type="SAM" id="Phobius"/>
    </source>
</evidence>
<keyword evidence="6" id="KW-1185">Reference proteome</keyword>
<dbReference type="PROSITE" id="PS50883">
    <property type="entry name" value="EAL"/>
    <property type="match status" value="1"/>
</dbReference>
<evidence type="ECO:0000313" key="6">
    <source>
        <dbReference type="Proteomes" id="UP001499988"/>
    </source>
</evidence>
<dbReference type="NCBIfam" id="TIGR00254">
    <property type="entry name" value="GGDEF"/>
    <property type="match status" value="1"/>
</dbReference>
<dbReference type="InterPro" id="IPR001633">
    <property type="entry name" value="EAL_dom"/>
</dbReference>
<keyword evidence="1" id="KW-0812">Transmembrane</keyword>
<keyword evidence="1" id="KW-0472">Membrane</keyword>
<dbReference type="InterPro" id="IPR035965">
    <property type="entry name" value="PAS-like_dom_sf"/>
</dbReference>
<dbReference type="SUPFAM" id="SSF55785">
    <property type="entry name" value="PYP-like sensor domain (PAS domain)"/>
    <property type="match status" value="1"/>
</dbReference>
<dbReference type="Gene3D" id="3.20.20.450">
    <property type="entry name" value="EAL domain"/>
    <property type="match status" value="1"/>
</dbReference>
<accession>A0ABP9EJD8</accession>
<dbReference type="CDD" id="cd01949">
    <property type="entry name" value="GGDEF"/>
    <property type="match status" value="1"/>
</dbReference>
<dbReference type="Gene3D" id="3.30.450.20">
    <property type="entry name" value="PAS domain"/>
    <property type="match status" value="1"/>
</dbReference>
<feature type="domain" description="GGDEF" evidence="4">
    <location>
        <begin position="397"/>
        <end position="536"/>
    </location>
</feature>
<dbReference type="PROSITE" id="PS50887">
    <property type="entry name" value="GGDEF"/>
    <property type="match status" value="1"/>
</dbReference>
<evidence type="ECO:0000259" key="2">
    <source>
        <dbReference type="PROSITE" id="PS50112"/>
    </source>
</evidence>